<dbReference type="InterPro" id="IPR020578">
    <property type="entry name" value="Aminotrans_V_PyrdxlP_BS"/>
</dbReference>
<dbReference type="Gene3D" id="3.90.1150.10">
    <property type="entry name" value="Aspartate Aminotransferase, domain 1"/>
    <property type="match status" value="1"/>
</dbReference>
<comment type="caution">
    <text evidence="12">The sequence shown here is derived from an EMBL/GenBank/DDBJ whole genome shotgun (WGS) entry which is preliminary data.</text>
</comment>
<evidence type="ECO:0000256" key="5">
    <source>
        <dbReference type="ARBA" id="ARBA00022723"/>
    </source>
</evidence>
<feature type="domain" description="Aminotransferase class V" evidence="11">
    <location>
        <begin position="7"/>
        <end position="364"/>
    </location>
</feature>
<keyword evidence="8" id="KW-0411">Iron-sulfur</keyword>
<dbReference type="EC" id="2.8.1.7" evidence="3"/>
<evidence type="ECO:0000256" key="6">
    <source>
        <dbReference type="ARBA" id="ARBA00022898"/>
    </source>
</evidence>
<evidence type="ECO:0000256" key="9">
    <source>
        <dbReference type="ARBA" id="ARBA00050776"/>
    </source>
</evidence>
<evidence type="ECO:0000256" key="7">
    <source>
        <dbReference type="ARBA" id="ARBA00023004"/>
    </source>
</evidence>
<keyword evidence="7" id="KW-0408">Iron</keyword>
<keyword evidence="4" id="KW-0808">Transferase</keyword>
<dbReference type="PANTHER" id="PTHR11601:SF34">
    <property type="entry name" value="CYSTEINE DESULFURASE"/>
    <property type="match status" value="1"/>
</dbReference>
<keyword evidence="5" id="KW-0479">Metal-binding</keyword>
<dbReference type="InterPro" id="IPR015424">
    <property type="entry name" value="PyrdxlP-dep_Trfase"/>
</dbReference>
<sequence length="380" mass="39532">MPTPPAYLDYAATTPIDDRVLHAMLGCMGRQGCFANPASSHGFGSAARARVEAARQQVAQALGAVAGDMVWTSGATESNNLAIKGIAQGDASRRHLVSSVLEHKAVIDTLQHLERHGFAVTWLQPDAAGLIQPEAVKAALRSDTLLVSLMWVNNELGTLTDVAAIGEAVRAHGALLHVDAVQAAGKLAIDLSQLPIDLLSVSAHKVYGPKGVGALYVGPRARPQLAAQMHGGGHEGGLRSGTLPTHQLVGMGTAFELAEQLREAEQARIAELAAYLRDGLLGLPGVSLNGCPDQRIANTINVHVAAPGFSSQALASEVAVSATSACSSAGASHVLQALGLPDEQARRSVRLSLGRYSERADVERAIAAVRAVLSAPAPMW</sequence>
<dbReference type="InterPro" id="IPR000192">
    <property type="entry name" value="Aminotrans_V_dom"/>
</dbReference>
<dbReference type="RefSeq" id="WP_190424672.1">
    <property type="nucleotide sequence ID" value="NZ_JAAOCA010000034.1"/>
</dbReference>
<dbReference type="SUPFAM" id="SSF53383">
    <property type="entry name" value="PLP-dependent transferases"/>
    <property type="match status" value="1"/>
</dbReference>
<dbReference type="Pfam" id="PF00266">
    <property type="entry name" value="Aminotran_5"/>
    <property type="match status" value="1"/>
</dbReference>
<evidence type="ECO:0000256" key="1">
    <source>
        <dbReference type="ARBA" id="ARBA00001933"/>
    </source>
</evidence>
<proteinExistence type="inferred from homology"/>
<reference evidence="12 13" key="1">
    <citation type="journal article" date="2020" name="Insects">
        <title>Bacteria Belonging to Pseudomonas typographi sp. nov. from the Bark Beetle Ips typographus Have Genomic Potential to Aid in the Host Ecology.</title>
        <authorList>
            <person name="Peral-Aranega E."/>
            <person name="Saati-Santamaria Z."/>
            <person name="Kolarik M."/>
            <person name="Rivas R."/>
            <person name="Garcia-Fraile P."/>
        </authorList>
    </citation>
    <scope>NUCLEOTIDE SEQUENCE [LARGE SCALE GENOMIC DNA]</scope>
    <source>
        <strain evidence="12 13">CA3A</strain>
    </source>
</reference>
<evidence type="ECO:0000259" key="11">
    <source>
        <dbReference type="Pfam" id="PF00266"/>
    </source>
</evidence>
<evidence type="ECO:0000256" key="8">
    <source>
        <dbReference type="ARBA" id="ARBA00023014"/>
    </source>
</evidence>
<evidence type="ECO:0000313" key="12">
    <source>
        <dbReference type="EMBL" id="MBD1601418.1"/>
    </source>
</evidence>
<evidence type="ECO:0000256" key="10">
    <source>
        <dbReference type="RuleBase" id="RU004504"/>
    </source>
</evidence>
<gene>
    <name evidence="12" type="ORF">HAQ05_22335</name>
</gene>
<name>A0ABR7Z7W9_9PSED</name>
<comment type="catalytic activity">
    <reaction evidence="9">
        <text>(sulfur carrier)-H + L-cysteine = (sulfur carrier)-SH + L-alanine</text>
        <dbReference type="Rhea" id="RHEA:43892"/>
        <dbReference type="Rhea" id="RHEA-COMP:14737"/>
        <dbReference type="Rhea" id="RHEA-COMP:14739"/>
        <dbReference type="ChEBI" id="CHEBI:29917"/>
        <dbReference type="ChEBI" id="CHEBI:35235"/>
        <dbReference type="ChEBI" id="CHEBI:57972"/>
        <dbReference type="ChEBI" id="CHEBI:64428"/>
        <dbReference type="EC" id="2.8.1.7"/>
    </reaction>
</comment>
<organism evidence="12 13">
    <name type="scientific">Pseudomonas typographi</name>
    <dbReference type="NCBI Taxonomy" id="2715964"/>
    <lineage>
        <taxon>Bacteria</taxon>
        <taxon>Pseudomonadati</taxon>
        <taxon>Pseudomonadota</taxon>
        <taxon>Gammaproteobacteria</taxon>
        <taxon>Pseudomonadales</taxon>
        <taxon>Pseudomonadaceae</taxon>
        <taxon>Pseudomonas</taxon>
    </lineage>
</organism>
<evidence type="ECO:0000313" key="13">
    <source>
        <dbReference type="Proteomes" id="UP000805841"/>
    </source>
</evidence>
<evidence type="ECO:0000256" key="4">
    <source>
        <dbReference type="ARBA" id="ARBA00022679"/>
    </source>
</evidence>
<dbReference type="PIRSF" id="PIRSF005572">
    <property type="entry name" value="NifS"/>
    <property type="match status" value="1"/>
</dbReference>
<keyword evidence="13" id="KW-1185">Reference proteome</keyword>
<comment type="similarity">
    <text evidence="2">Belongs to the class-V pyridoxal-phosphate-dependent aminotransferase family. NifS/IscS subfamily.</text>
</comment>
<dbReference type="InterPro" id="IPR015422">
    <property type="entry name" value="PyrdxlP-dep_Trfase_small"/>
</dbReference>
<dbReference type="InterPro" id="IPR016454">
    <property type="entry name" value="Cysteine_dSase"/>
</dbReference>
<comment type="cofactor">
    <cofactor evidence="1 10">
        <name>pyridoxal 5'-phosphate</name>
        <dbReference type="ChEBI" id="CHEBI:597326"/>
    </cofactor>
</comment>
<dbReference type="PROSITE" id="PS00595">
    <property type="entry name" value="AA_TRANSFER_CLASS_5"/>
    <property type="match status" value="1"/>
</dbReference>
<dbReference type="PANTHER" id="PTHR11601">
    <property type="entry name" value="CYSTEINE DESULFURYLASE FAMILY MEMBER"/>
    <property type="match status" value="1"/>
</dbReference>
<evidence type="ECO:0000256" key="3">
    <source>
        <dbReference type="ARBA" id="ARBA00012239"/>
    </source>
</evidence>
<dbReference type="EMBL" id="JAAOCA010000034">
    <property type="protein sequence ID" value="MBD1601418.1"/>
    <property type="molecule type" value="Genomic_DNA"/>
</dbReference>
<dbReference type="InterPro" id="IPR015421">
    <property type="entry name" value="PyrdxlP-dep_Trfase_major"/>
</dbReference>
<dbReference type="Gene3D" id="3.40.640.10">
    <property type="entry name" value="Type I PLP-dependent aspartate aminotransferase-like (Major domain)"/>
    <property type="match status" value="1"/>
</dbReference>
<protein>
    <recommendedName>
        <fullName evidence="3">cysteine desulfurase</fullName>
        <ecNumber evidence="3">2.8.1.7</ecNumber>
    </recommendedName>
</protein>
<evidence type="ECO:0000256" key="2">
    <source>
        <dbReference type="ARBA" id="ARBA00006490"/>
    </source>
</evidence>
<accession>A0ABR7Z7W9</accession>
<keyword evidence="6" id="KW-0663">Pyridoxal phosphate</keyword>
<dbReference type="Proteomes" id="UP000805841">
    <property type="component" value="Unassembled WGS sequence"/>
</dbReference>